<reference evidence="7 8" key="1">
    <citation type="submission" date="2024-11" db="EMBL/GenBank/DDBJ databases">
        <authorList>
            <person name="Heng Y.C."/>
            <person name="Lim A.C.H."/>
            <person name="Lee J.K.Y."/>
            <person name="Kittelmann S."/>
        </authorList>
    </citation>
    <scope>NUCLEOTIDE SEQUENCE [LARGE SCALE GENOMIC DNA]</scope>
    <source>
        <strain evidence="7 8">WILCCON 0114</strain>
    </source>
</reference>
<evidence type="ECO:0000313" key="8">
    <source>
        <dbReference type="Proteomes" id="UP001623592"/>
    </source>
</evidence>
<accession>A0ABW8TKS6</accession>
<keyword evidence="2" id="KW-1003">Cell membrane</keyword>
<evidence type="ECO:0000256" key="1">
    <source>
        <dbReference type="ARBA" id="ARBA00004651"/>
    </source>
</evidence>
<dbReference type="PANTHER" id="PTHR30086:SF20">
    <property type="entry name" value="ARGININE EXPORTER PROTEIN ARGO-RELATED"/>
    <property type="match status" value="1"/>
</dbReference>
<evidence type="ECO:0000256" key="4">
    <source>
        <dbReference type="ARBA" id="ARBA00022989"/>
    </source>
</evidence>
<evidence type="ECO:0000313" key="7">
    <source>
        <dbReference type="EMBL" id="MFL0253161.1"/>
    </source>
</evidence>
<protein>
    <submittedName>
        <fullName evidence="7">LysE/ArgO family amino acid transporter</fullName>
    </submittedName>
</protein>
<name>A0ABW8TKS6_9CLOT</name>
<dbReference type="PANTHER" id="PTHR30086">
    <property type="entry name" value="ARGININE EXPORTER PROTEIN ARGO"/>
    <property type="match status" value="1"/>
</dbReference>
<evidence type="ECO:0000256" key="2">
    <source>
        <dbReference type="ARBA" id="ARBA00022475"/>
    </source>
</evidence>
<comment type="subcellular location">
    <subcellularLocation>
        <location evidence="1">Cell membrane</location>
        <topology evidence="1">Multi-pass membrane protein</topology>
    </subcellularLocation>
</comment>
<evidence type="ECO:0000256" key="5">
    <source>
        <dbReference type="ARBA" id="ARBA00023136"/>
    </source>
</evidence>
<sequence>MIKYYIEGLVLGFTYVAPIGVQNLYVINSAISNKRIMALRTALVTVFFDVSLAITCYYGIGIVLSKSQILKEIILMAGAVVVIYMGCQLIKDTPNSLGKVNGDKSFFKLVLACFTVTWLNPQAIIDGSLMLGGFKASIPDTYSKLFILGVCSASFVWFTCLALIINYFKKNFSVKLVGIINKICGVIIIYYGLKLGINFIKGLGVL</sequence>
<evidence type="ECO:0000256" key="6">
    <source>
        <dbReference type="SAM" id="Phobius"/>
    </source>
</evidence>
<keyword evidence="8" id="KW-1185">Reference proteome</keyword>
<dbReference type="Proteomes" id="UP001623592">
    <property type="component" value="Unassembled WGS sequence"/>
</dbReference>
<comment type="caution">
    <text evidence="7">The sequence shown here is derived from an EMBL/GenBank/DDBJ whole genome shotgun (WGS) entry which is preliminary data.</text>
</comment>
<dbReference type="EMBL" id="JBJIAA010000027">
    <property type="protein sequence ID" value="MFL0253161.1"/>
    <property type="molecule type" value="Genomic_DNA"/>
</dbReference>
<proteinExistence type="predicted"/>
<feature type="transmembrane region" description="Helical" evidence="6">
    <location>
        <begin position="106"/>
        <end position="125"/>
    </location>
</feature>
<feature type="transmembrane region" description="Helical" evidence="6">
    <location>
        <begin position="172"/>
        <end position="193"/>
    </location>
</feature>
<feature type="transmembrane region" description="Helical" evidence="6">
    <location>
        <begin position="6"/>
        <end position="26"/>
    </location>
</feature>
<dbReference type="Pfam" id="PF01810">
    <property type="entry name" value="LysE"/>
    <property type="match status" value="1"/>
</dbReference>
<keyword evidence="4 6" id="KW-1133">Transmembrane helix</keyword>
<keyword evidence="5 6" id="KW-0472">Membrane</keyword>
<keyword evidence="3 6" id="KW-0812">Transmembrane</keyword>
<evidence type="ECO:0000256" key="3">
    <source>
        <dbReference type="ARBA" id="ARBA00022692"/>
    </source>
</evidence>
<feature type="transmembrane region" description="Helical" evidence="6">
    <location>
        <begin position="145"/>
        <end position="165"/>
    </location>
</feature>
<gene>
    <name evidence="7" type="ORF">ACJDT4_22405</name>
</gene>
<organism evidence="7 8">
    <name type="scientific">Clostridium neuense</name>
    <dbReference type="NCBI Taxonomy" id="1728934"/>
    <lineage>
        <taxon>Bacteria</taxon>
        <taxon>Bacillati</taxon>
        <taxon>Bacillota</taxon>
        <taxon>Clostridia</taxon>
        <taxon>Eubacteriales</taxon>
        <taxon>Clostridiaceae</taxon>
        <taxon>Clostridium</taxon>
    </lineage>
</organism>
<feature type="transmembrane region" description="Helical" evidence="6">
    <location>
        <begin position="38"/>
        <end position="63"/>
    </location>
</feature>
<feature type="transmembrane region" description="Helical" evidence="6">
    <location>
        <begin position="69"/>
        <end position="86"/>
    </location>
</feature>
<dbReference type="RefSeq" id="WP_406789827.1">
    <property type="nucleotide sequence ID" value="NZ_JBJIAA010000027.1"/>
</dbReference>
<dbReference type="InterPro" id="IPR001123">
    <property type="entry name" value="LeuE-type"/>
</dbReference>